<accession>A0A9W4SZW7</accession>
<proteinExistence type="predicted"/>
<dbReference type="AlphaFoldDB" id="A0A9W4SZW7"/>
<sequence length="41" mass="4823">FRQKEKERPRKDNFFSTSEDYEGSDEGGERKRGRGKICLSV</sequence>
<reference evidence="2" key="1">
    <citation type="submission" date="2022-08" db="EMBL/GenBank/DDBJ databases">
        <authorList>
            <person name="Kallberg Y."/>
            <person name="Tangrot J."/>
            <person name="Rosling A."/>
        </authorList>
    </citation>
    <scope>NUCLEOTIDE SEQUENCE</scope>
    <source>
        <strain evidence="2">Wild A</strain>
    </source>
</reference>
<protein>
    <submittedName>
        <fullName evidence="2">5021_t:CDS:1</fullName>
    </submittedName>
</protein>
<dbReference type="EMBL" id="CAMKVN010004392">
    <property type="protein sequence ID" value="CAI2186959.1"/>
    <property type="molecule type" value="Genomic_DNA"/>
</dbReference>
<evidence type="ECO:0000313" key="2">
    <source>
        <dbReference type="EMBL" id="CAI2186959.1"/>
    </source>
</evidence>
<gene>
    <name evidence="2" type="ORF">FWILDA_LOCUS12837</name>
</gene>
<keyword evidence="3" id="KW-1185">Reference proteome</keyword>
<feature type="non-terminal residue" evidence="2">
    <location>
        <position position="1"/>
    </location>
</feature>
<feature type="region of interest" description="Disordered" evidence="1">
    <location>
        <begin position="1"/>
        <end position="41"/>
    </location>
</feature>
<comment type="caution">
    <text evidence="2">The sequence shown here is derived from an EMBL/GenBank/DDBJ whole genome shotgun (WGS) entry which is preliminary data.</text>
</comment>
<organism evidence="2 3">
    <name type="scientific">Funneliformis geosporum</name>
    <dbReference type="NCBI Taxonomy" id="1117311"/>
    <lineage>
        <taxon>Eukaryota</taxon>
        <taxon>Fungi</taxon>
        <taxon>Fungi incertae sedis</taxon>
        <taxon>Mucoromycota</taxon>
        <taxon>Glomeromycotina</taxon>
        <taxon>Glomeromycetes</taxon>
        <taxon>Glomerales</taxon>
        <taxon>Glomeraceae</taxon>
        <taxon>Funneliformis</taxon>
    </lineage>
</organism>
<evidence type="ECO:0000313" key="3">
    <source>
        <dbReference type="Proteomes" id="UP001153678"/>
    </source>
</evidence>
<evidence type="ECO:0000256" key="1">
    <source>
        <dbReference type="SAM" id="MobiDB-lite"/>
    </source>
</evidence>
<name>A0A9W4SZW7_9GLOM</name>
<dbReference type="Proteomes" id="UP001153678">
    <property type="component" value="Unassembled WGS sequence"/>
</dbReference>
<feature type="compositionally biased region" description="Basic and acidic residues" evidence="1">
    <location>
        <begin position="1"/>
        <end position="13"/>
    </location>
</feature>